<dbReference type="PANTHER" id="PTHR43767:SF8">
    <property type="entry name" value="LONG-CHAIN-FATTY-ACID--COA LIGASE"/>
    <property type="match status" value="1"/>
</dbReference>
<dbReference type="SUPFAM" id="SSF56801">
    <property type="entry name" value="Acetyl-CoA synthetase-like"/>
    <property type="match status" value="1"/>
</dbReference>
<organism evidence="9 10">
    <name type="scientific">Marmoricola endophyticus</name>
    <dbReference type="NCBI Taxonomy" id="2040280"/>
    <lineage>
        <taxon>Bacteria</taxon>
        <taxon>Bacillati</taxon>
        <taxon>Actinomycetota</taxon>
        <taxon>Actinomycetes</taxon>
        <taxon>Propionibacteriales</taxon>
        <taxon>Nocardioidaceae</taxon>
        <taxon>Marmoricola</taxon>
    </lineage>
</organism>
<reference evidence="9" key="2">
    <citation type="submission" date="2020-09" db="EMBL/GenBank/DDBJ databases">
        <authorList>
            <person name="Sun Q."/>
            <person name="Zhou Y."/>
        </authorList>
    </citation>
    <scope>NUCLEOTIDE SEQUENCE</scope>
    <source>
        <strain evidence="9">CGMCC 1.16067</strain>
    </source>
</reference>
<dbReference type="Gene3D" id="3.30.300.30">
    <property type="match status" value="1"/>
</dbReference>
<evidence type="ECO:0000313" key="10">
    <source>
        <dbReference type="Proteomes" id="UP000649179"/>
    </source>
</evidence>
<evidence type="ECO:0000256" key="2">
    <source>
        <dbReference type="ARBA" id="ARBA00005005"/>
    </source>
</evidence>
<dbReference type="InterPro" id="IPR045851">
    <property type="entry name" value="AMP-bd_C_sf"/>
</dbReference>
<sequence>MLDQPGQSPLTLHDRFAATAARHPDVVATIESVAGTPVRTTYAELAAEVADVRRRLAAHGVGRGDRVAYWGENRRELLVWQVAVAATGAGLVGTNTRYRAPEVGHVLETARPVLVVMPRSLVGLALTDLLHSAVDRAAQAVGADWVAPQVAVMDLTRPTGVPAPARGAEDLAAFDAGAGAWWADEPAVGDLPDPVGTPEDLAMTFTTSGSTGLPKLAAHAQRGIARHAEEVAAATGLGVGDVMCAALPMTGVFSYVPAVSALLAGASTLLVPVFDGAGTIALMAEHGVTHTAGGDDFYLGLATGWEAERPALPAWRVAAEASFIGRVEQLNGWLQECSGASMRGVYGSSEVFSLVSIRDADADPTTRHLGGGRLVSADLGVRTVDPVGGEPLAPGEVGLLQFRGYNVVDAYLRGAEQVPPPLVDGWFDSGDLGSVDADGRTFTYEGRAGDAMRLRGFLVQPAEIEHFLIEDPSVGMVKVVGAQVEGRDVAVAFVTAAEGRDVDPEALRAACKAELAPFKVPERVVVIDEMPVTSGTNGSKIKAGVLRERAGELLAPR</sequence>
<dbReference type="InterPro" id="IPR000873">
    <property type="entry name" value="AMP-dep_synth/lig_dom"/>
</dbReference>
<evidence type="ECO:0000256" key="4">
    <source>
        <dbReference type="ARBA" id="ARBA00026121"/>
    </source>
</evidence>
<evidence type="ECO:0000256" key="5">
    <source>
        <dbReference type="ARBA" id="ARBA00039545"/>
    </source>
</evidence>
<comment type="pathway">
    <text evidence="2">Lipid metabolism; fatty acid beta-oxidation.</text>
</comment>
<accession>A0A917F5C3</accession>
<dbReference type="GO" id="GO:0016020">
    <property type="term" value="C:membrane"/>
    <property type="evidence" value="ECO:0007669"/>
    <property type="project" value="UniProtKB-SubCell"/>
</dbReference>
<evidence type="ECO:0000256" key="6">
    <source>
        <dbReference type="ARBA" id="ARBA00042773"/>
    </source>
</evidence>
<dbReference type="EC" id="6.2.1.3" evidence="4"/>
<dbReference type="InterPro" id="IPR042099">
    <property type="entry name" value="ANL_N_sf"/>
</dbReference>
<gene>
    <name evidence="9" type="ORF">GCM10011519_22780</name>
</gene>
<dbReference type="Pfam" id="PF13193">
    <property type="entry name" value="AMP-binding_C"/>
    <property type="match status" value="1"/>
</dbReference>
<proteinExistence type="predicted"/>
<dbReference type="InterPro" id="IPR050237">
    <property type="entry name" value="ATP-dep_AMP-bd_enzyme"/>
</dbReference>
<dbReference type="Gene3D" id="3.40.50.12780">
    <property type="entry name" value="N-terminal domain of ligase-like"/>
    <property type="match status" value="1"/>
</dbReference>
<dbReference type="AlphaFoldDB" id="A0A917F5C3"/>
<comment type="caution">
    <text evidence="9">The sequence shown here is derived from an EMBL/GenBank/DDBJ whole genome shotgun (WGS) entry which is preliminary data.</text>
</comment>
<evidence type="ECO:0000313" key="9">
    <source>
        <dbReference type="EMBL" id="GGF48234.1"/>
    </source>
</evidence>
<dbReference type="Pfam" id="PF00501">
    <property type="entry name" value="AMP-binding"/>
    <property type="match status" value="1"/>
</dbReference>
<comment type="subcellular location">
    <subcellularLocation>
        <location evidence="1">Membrane</location>
        <topology evidence="1">Peripheral membrane protein</topology>
    </subcellularLocation>
</comment>
<name>A0A917F5C3_9ACTN</name>
<feature type="domain" description="AMP-binding enzyme C-terminal" evidence="8">
    <location>
        <begin position="463"/>
        <end position="533"/>
    </location>
</feature>
<protein>
    <recommendedName>
        <fullName evidence="5">Long-chain-fatty-acid--CoA ligase</fullName>
        <ecNumber evidence="4">6.2.1.3</ecNumber>
    </recommendedName>
    <alternativeName>
        <fullName evidence="6">Long-chain acyl-CoA synthetase</fullName>
    </alternativeName>
</protein>
<evidence type="ECO:0000259" key="7">
    <source>
        <dbReference type="Pfam" id="PF00501"/>
    </source>
</evidence>
<dbReference type="GO" id="GO:0004467">
    <property type="term" value="F:long-chain fatty acid-CoA ligase activity"/>
    <property type="evidence" value="ECO:0007669"/>
    <property type="project" value="UniProtKB-EC"/>
</dbReference>
<dbReference type="RefSeq" id="WP_188779871.1">
    <property type="nucleotide sequence ID" value="NZ_BMKQ01000001.1"/>
</dbReference>
<dbReference type="PANTHER" id="PTHR43767">
    <property type="entry name" value="LONG-CHAIN-FATTY-ACID--COA LIGASE"/>
    <property type="match status" value="1"/>
</dbReference>
<evidence type="ECO:0000256" key="3">
    <source>
        <dbReference type="ARBA" id="ARBA00022598"/>
    </source>
</evidence>
<feature type="domain" description="AMP-dependent synthetase/ligase" evidence="7">
    <location>
        <begin position="16"/>
        <end position="412"/>
    </location>
</feature>
<reference evidence="9" key="1">
    <citation type="journal article" date="2014" name="Int. J. Syst. Evol. Microbiol.">
        <title>Complete genome sequence of Corynebacterium casei LMG S-19264T (=DSM 44701T), isolated from a smear-ripened cheese.</title>
        <authorList>
            <consortium name="US DOE Joint Genome Institute (JGI-PGF)"/>
            <person name="Walter F."/>
            <person name="Albersmeier A."/>
            <person name="Kalinowski J."/>
            <person name="Ruckert C."/>
        </authorList>
    </citation>
    <scope>NUCLEOTIDE SEQUENCE</scope>
    <source>
        <strain evidence="9">CGMCC 1.16067</strain>
    </source>
</reference>
<dbReference type="CDD" id="cd04433">
    <property type="entry name" value="AFD_class_I"/>
    <property type="match status" value="1"/>
</dbReference>
<dbReference type="InterPro" id="IPR025110">
    <property type="entry name" value="AMP-bd_C"/>
</dbReference>
<dbReference type="EMBL" id="BMKQ01000001">
    <property type="protein sequence ID" value="GGF48234.1"/>
    <property type="molecule type" value="Genomic_DNA"/>
</dbReference>
<evidence type="ECO:0000256" key="1">
    <source>
        <dbReference type="ARBA" id="ARBA00004170"/>
    </source>
</evidence>
<keyword evidence="10" id="KW-1185">Reference proteome</keyword>
<keyword evidence="3 9" id="KW-0436">Ligase</keyword>
<dbReference type="Proteomes" id="UP000649179">
    <property type="component" value="Unassembled WGS sequence"/>
</dbReference>
<evidence type="ECO:0000259" key="8">
    <source>
        <dbReference type="Pfam" id="PF13193"/>
    </source>
</evidence>